<keyword evidence="2" id="KW-1185">Reference proteome</keyword>
<gene>
    <name evidence="1" type="ORF">KUF71_002007</name>
</gene>
<proteinExistence type="predicted"/>
<organism evidence="1 2">
    <name type="scientific">Frankliniella fusca</name>
    <dbReference type="NCBI Taxonomy" id="407009"/>
    <lineage>
        <taxon>Eukaryota</taxon>
        <taxon>Metazoa</taxon>
        <taxon>Ecdysozoa</taxon>
        <taxon>Arthropoda</taxon>
        <taxon>Hexapoda</taxon>
        <taxon>Insecta</taxon>
        <taxon>Pterygota</taxon>
        <taxon>Neoptera</taxon>
        <taxon>Paraneoptera</taxon>
        <taxon>Thysanoptera</taxon>
        <taxon>Terebrantia</taxon>
        <taxon>Thripoidea</taxon>
        <taxon>Thripidae</taxon>
        <taxon>Frankliniella</taxon>
    </lineage>
</organism>
<accession>A0AAE1LM31</accession>
<dbReference type="AlphaFoldDB" id="A0AAE1LM31"/>
<keyword evidence="1" id="KW-0689">Ribosomal protein</keyword>
<comment type="caution">
    <text evidence="1">The sequence shown here is derived from an EMBL/GenBank/DDBJ whole genome shotgun (WGS) entry which is preliminary data.</text>
</comment>
<keyword evidence="1" id="KW-0687">Ribonucleoprotein</keyword>
<protein>
    <submittedName>
        <fullName evidence="1">50S ribosomal protein L18</fullName>
    </submittedName>
</protein>
<feature type="non-terminal residue" evidence="1">
    <location>
        <position position="109"/>
    </location>
</feature>
<evidence type="ECO:0000313" key="2">
    <source>
        <dbReference type="Proteomes" id="UP001219518"/>
    </source>
</evidence>
<sequence length="109" mass="11559">MGSDICKECSEPHRVTLVGPENARVAVAADRICIAFDRNRSERIRLSIGVGRNVFGITLVITACVRVHSDMFSLCPGILEVRVVVGNSRIGSGGAEAATACCCAVVRVK</sequence>
<dbReference type="EMBL" id="JAHWGI010001147">
    <property type="protein sequence ID" value="KAK3923599.1"/>
    <property type="molecule type" value="Genomic_DNA"/>
</dbReference>
<reference evidence="1" key="2">
    <citation type="journal article" date="2023" name="BMC Genomics">
        <title>Pest status, molecular evolution, and epigenetic factors derived from the genome assembly of Frankliniella fusca, a thysanopteran phytovirus vector.</title>
        <authorList>
            <person name="Catto M.A."/>
            <person name="Labadie P.E."/>
            <person name="Jacobson A.L."/>
            <person name="Kennedy G.G."/>
            <person name="Srinivasan R."/>
            <person name="Hunt B.G."/>
        </authorList>
    </citation>
    <scope>NUCLEOTIDE SEQUENCE</scope>
    <source>
        <strain evidence="1">PL_HMW_Pooled</strain>
    </source>
</reference>
<evidence type="ECO:0000313" key="1">
    <source>
        <dbReference type="EMBL" id="KAK3923599.1"/>
    </source>
</evidence>
<dbReference type="GO" id="GO:0005840">
    <property type="term" value="C:ribosome"/>
    <property type="evidence" value="ECO:0007669"/>
    <property type="project" value="UniProtKB-KW"/>
</dbReference>
<name>A0AAE1LM31_9NEOP</name>
<reference evidence="1" key="1">
    <citation type="submission" date="2021-07" db="EMBL/GenBank/DDBJ databases">
        <authorList>
            <person name="Catto M.A."/>
            <person name="Jacobson A."/>
            <person name="Kennedy G."/>
            <person name="Labadie P."/>
            <person name="Hunt B.G."/>
            <person name="Srinivasan R."/>
        </authorList>
    </citation>
    <scope>NUCLEOTIDE SEQUENCE</scope>
    <source>
        <strain evidence="1">PL_HMW_Pooled</strain>
        <tissue evidence="1">Head</tissue>
    </source>
</reference>
<dbReference type="Proteomes" id="UP001219518">
    <property type="component" value="Unassembled WGS sequence"/>
</dbReference>